<dbReference type="AlphaFoldDB" id="A0A934NKN4"/>
<dbReference type="RefSeq" id="WP_199600110.1">
    <property type="nucleotide sequence ID" value="NZ_JAEHJZ010000032.1"/>
</dbReference>
<protein>
    <recommendedName>
        <fullName evidence="4">GLPGLI family protein</fullName>
    </recommendedName>
</protein>
<evidence type="ECO:0000256" key="1">
    <source>
        <dbReference type="SAM" id="SignalP"/>
    </source>
</evidence>
<gene>
    <name evidence="2" type="ORF">JEM65_12750</name>
</gene>
<comment type="caution">
    <text evidence="2">The sequence shown here is derived from an EMBL/GenBank/DDBJ whole genome shotgun (WGS) entry which is preliminary data.</text>
</comment>
<evidence type="ECO:0000313" key="2">
    <source>
        <dbReference type="EMBL" id="MBJ7881507.1"/>
    </source>
</evidence>
<accession>A0A934NKN4</accession>
<dbReference type="EMBL" id="JAEHJZ010000032">
    <property type="protein sequence ID" value="MBJ7881507.1"/>
    <property type="molecule type" value="Genomic_DNA"/>
</dbReference>
<reference evidence="2 3" key="1">
    <citation type="submission" date="2020-09" db="EMBL/GenBank/DDBJ databases">
        <title>Draft genome of Gelidibacter salicanalis PAMC21136.</title>
        <authorList>
            <person name="Park H."/>
        </authorList>
    </citation>
    <scope>NUCLEOTIDE SEQUENCE [LARGE SCALE GENOMIC DNA]</scope>
    <source>
        <strain evidence="2 3">PAMC21136</strain>
    </source>
</reference>
<keyword evidence="3" id="KW-1185">Reference proteome</keyword>
<dbReference type="Proteomes" id="UP000662373">
    <property type="component" value="Unassembled WGS sequence"/>
</dbReference>
<name>A0A934NKN4_9FLAO</name>
<sequence>MKKMLLVLILFSVETMAAQSVAKVENHPLQPMEVVLFAFGMEHPISIGTLSNSGELTLNFPTTLSTITEEIKADFMSDAAFTIFSNCDNSNDILSEKENVKATSGGYLSLSTKDNPYSGLIFLVTEEQLVPWIESSGDSDAVLGSYFKLVYMDSNFKYQGTCTSTVSYTGNESYETHYIYNLQLKRGFNFIEYKIETVETHKVPSMADENTFELIKKPSKIAVSSTPSMLPNTKWIAKYF</sequence>
<feature type="chain" id="PRO_5036928636" description="GLPGLI family protein" evidence="1">
    <location>
        <begin position="18"/>
        <end position="240"/>
    </location>
</feature>
<evidence type="ECO:0008006" key="4">
    <source>
        <dbReference type="Google" id="ProtNLM"/>
    </source>
</evidence>
<keyword evidence="1" id="KW-0732">Signal</keyword>
<organism evidence="2 3">
    <name type="scientific">Gelidibacter salicanalis</name>
    <dbReference type="NCBI Taxonomy" id="291193"/>
    <lineage>
        <taxon>Bacteria</taxon>
        <taxon>Pseudomonadati</taxon>
        <taxon>Bacteroidota</taxon>
        <taxon>Flavobacteriia</taxon>
        <taxon>Flavobacteriales</taxon>
        <taxon>Flavobacteriaceae</taxon>
        <taxon>Gelidibacter</taxon>
    </lineage>
</organism>
<proteinExistence type="predicted"/>
<feature type="signal peptide" evidence="1">
    <location>
        <begin position="1"/>
        <end position="17"/>
    </location>
</feature>
<evidence type="ECO:0000313" key="3">
    <source>
        <dbReference type="Proteomes" id="UP000662373"/>
    </source>
</evidence>